<dbReference type="Proteomes" id="UP000052258">
    <property type="component" value="Unassembled WGS sequence"/>
</dbReference>
<keyword evidence="4" id="KW-1133">Transmembrane helix</keyword>
<dbReference type="Pfam" id="PF00905">
    <property type="entry name" value="Transpeptidase"/>
    <property type="match status" value="1"/>
</dbReference>
<dbReference type="PANTHER" id="PTHR30627:SF26">
    <property type="entry name" value="PENICILLIN-BINDING PROTEIN 2B"/>
    <property type="match status" value="1"/>
</dbReference>
<dbReference type="Gene3D" id="3.40.710.10">
    <property type="entry name" value="DD-peptidase/beta-lactamase superfamily"/>
    <property type="match status" value="1"/>
</dbReference>
<evidence type="ECO:0000256" key="1">
    <source>
        <dbReference type="ARBA" id="ARBA00004370"/>
    </source>
</evidence>
<dbReference type="SMART" id="SM00740">
    <property type="entry name" value="PASTA"/>
    <property type="match status" value="2"/>
</dbReference>
<dbReference type="RefSeq" id="WP_059140053.1">
    <property type="nucleotide sequence ID" value="NZ_KQ130615.1"/>
</dbReference>
<dbReference type="InterPro" id="IPR036138">
    <property type="entry name" value="PBP_dimer_sf"/>
</dbReference>
<keyword evidence="4" id="KW-0812">Transmembrane</keyword>
<evidence type="ECO:0000259" key="5">
    <source>
        <dbReference type="PROSITE" id="PS51178"/>
    </source>
</evidence>
<evidence type="ECO:0000256" key="4">
    <source>
        <dbReference type="SAM" id="Phobius"/>
    </source>
</evidence>
<sequence>MKRRRGNMRRGALVLFVFFATLFLILTGRFLYLQITGEANGEPLAAEAAKQHLKTEKIEAKRGSILDQKGEVIAEDSSTYTLFAVVSDKFSKTSKEPNYVVDKDKTAEVLAKYISISKADILDRLDKKEVYQVEFGKAGKNLSVELKNKIEKEKLPGINFTRQASRFYPNGTFASQLIGFAQQTEGESGESSLTGKMGLEKSYNSILTGKDGEINYSTDKLGYILPNAKKNVTEAKDGNDITLTLDKKIQTFLEDTLTTVNAKYKPTNMMAVVMNPKTGEILAMSQRPSFNPTTRAGLSSENAGVWQDLPVEYAYEPGSVMKIFSLASAIDTGVYNPNGYYQSGIYRVGDIPIHDHNGGAGWGTITYREGVERSSNVAFATLLDKMGTDTFEKYLTKFGFGQKTGIQLPNEASGKILYHYPVEKVTTVFGQGTTVSMMQMLQGASAIASDGKMKLPYVVSKTTDPNTNKEVKTETKITGAPISAETAKKTRNELKEVVSGEHGTGKLYAIPGYTVAGKTGTSQIADPKTGKYMTGSNNYIFSFMGMAPADDPELIMYVTMQQPQLEGSETGGAAVSEVFNPVMKNSLQYMNIKPAEEEKMAKVAVPNYSGKSVQDAKKAISESKLIPVVVGNGKKVVQQIPQQANKLMEGERVIIMTDGDMTIPDMTNWSRDDAQKVSEITGISFSFKGTGYVTNQSVSAGTILNEDSNVVLTMKKPNEISAFNQNKDQTNQDKIRQDTNIEENAGVGDLLTQ</sequence>
<dbReference type="InterPro" id="IPR005311">
    <property type="entry name" value="PBP_dimer"/>
</dbReference>
<dbReference type="SUPFAM" id="SSF54184">
    <property type="entry name" value="Penicillin-binding protein 2x (pbp-2x), c-terminal domain"/>
    <property type="match status" value="2"/>
</dbReference>
<proteinExistence type="inferred from homology"/>
<evidence type="ECO:0000256" key="2">
    <source>
        <dbReference type="ARBA" id="ARBA00007171"/>
    </source>
</evidence>
<dbReference type="AlphaFoldDB" id="A0A0J8GFA9"/>
<dbReference type="InterPro" id="IPR012338">
    <property type="entry name" value="Beta-lactam/transpept-like"/>
</dbReference>
<keyword evidence="3 4" id="KW-0472">Membrane</keyword>
<feature type="domain" description="PASTA" evidence="5">
    <location>
        <begin position="660"/>
        <end position="716"/>
    </location>
</feature>
<dbReference type="InterPro" id="IPR001460">
    <property type="entry name" value="PCN-bd_Tpept"/>
</dbReference>
<evidence type="ECO:0000313" key="6">
    <source>
        <dbReference type="EMBL" id="KMT59453.1"/>
    </source>
</evidence>
<dbReference type="SUPFAM" id="SSF56601">
    <property type="entry name" value="beta-lactamase/transpeptidase-like"/>
    <property type="match status" value="1"/>
</dbReference>
<dbReference type="PATRIC" id="fig|1430899.3.peg.1593"/>
<dbReference type="GO" id="GO:0008658">
    <property type="term" value="F:penicillin binding"/>
    <property type="evidence" value="ECO:0007669"/>
    <property type="project" value="InterPro"/>
</dbReference>
<dbReference type="GO" id="GO:0071555">
    <property type="term" value="P:cell wall organization"/>
    <property type="evidence" value="ECO:0007669"/>
    <property type="project" value="TreeGrafter"/>
</dbReference>
<gene>
    <name evidence="6" type="ORF">X560_1392</name>
</gene>
<accession>A0A0J8GFA9</accession>
<dbReference type="Pfam" id="PF03717">
    <property type="entry name" value="PBP_dimer"/>
    <property type="match status" value="1"/>
</dbReference>
<keyword evidence="7" id="KW-1185">Reference proteome</keyword>
<dbReference type="OrthoDB" id="9770103at2"/>
<protein>
    <submittedName>
        <fullName evidence="6">Penicillin-binding protein 2B (PBP-2B)</fullName>
    </submittedName>
</protein>
<dbReference type="CDD" id="cd06575">
    <property type="entry name" value="PASTA_Pbp2x-like_2"/>
    <property type="match status" value="1"/>
</dbReference>
<dbReference type="Gene3D" id="2.20.70.70">
    <property type="match status" value="1"/>
</dbReference>
<comment type="caution">
    <text evidence="6">The sequence shown here is derived from an EMBL/GenBank/DDBJ whole genome shotgun (WGS) entry which is preliminary data.</text>
</comment>
<dbReference type="FunFam" id="3.40.710.10:FF:000026">
    <property type="entry name" value="Penicillin-binding protein 1"/>
    <property type="match status" value="1"/>
</dbReference>
<comment type="similarity">
    <text evidence="2">Belongs to the transpeptidase family.</text>
</comment>
<name>A0A0J8GFA9_9LIST</name>
<evidence type="ECO:0000313" key="7">
    <source>
        <dbReference type="Proteomes" id="UP000052258"/>
    </source>
</evidence>
<dbReference type="SUPFAM" id="SSF56519">
    <property type="entry name" value="Penicillin binding protein dimerisation domain"/>
    <property type="match status" value="1"/>
</dbReference>
<dbReference type="GO" id="GO:0005886">
    <property type="term" value="C:plasma membrane"/>
    <property type="evidence" value="ECO:0007669"/>
    <property type="project" value="TreeGrafter"/>
</dbReference>
<dbReference type="EMBL" id="AZHO01000019">
    <property type="protein sequence ID" value="KMT59453.1"/>
    <property type="molecule type" value="Genomic_DNA"/>
</dbReference>
<dbReference type="PROSITE" id="PS51178">
    <property type="entry name" value="PASTA"/>
    <property type="match status" value="2"/>
</dbReference>
<dbReference type="InterPro" id="IPR005543">
    <property type="entry name" value="PASTA_dom"/>
</dbReference>
<dbReference type="InterPro" id="IPR050515">
    <property type="entry name" value="Beta-lactam/transpept"/>
</dbReference>
<feature type="domain" description="PASTA" evidence="5">
    <location>
        <begin position="599"/>
        <end position="659"/>
    </location>
</feature>
<evidence type="ECO:0000256" key="3">
    <source>
        <dbReference type="ARBA" id="ARBA00023136"/>
    </source>
</evidence>
<reference evidence="6 7" key="1">
    <citation type="journal article" date="2015" name="Genome Biol. Evol.">
        <title>Comparative Genomics of Listeria Sensu Lato: Genus-Wide Differences in Evolutionary Dynamics and the Progressive Gain of Complex, Potentially Pathogenicity-Related Traits through Lateral Gene Transfer.</title>
        <authorList>
            <person name="Chiara M."/>
            <person name="Caruso M."/>
            <person name="D'Erchia A.M."/>
            <person name="Manzari C."/>
            <person name="Fraccalvieri R."/>
            <person name="Goffredo E."/>
            <person name="Latorre L."/>
            <person name="Miccolupo A."/>
            <person name="Padalino I."/>
            <person name="Santagada G."/>
            <person name="Chiocco D."/>
            <person name="Pesole G."/>
            <person name="Horner D.S."/>
            <person name="Parisi A."/>
        </authorList>
    </citation>
    <scope>NUCLEOTIDE SEQUENCE [LARGE SCALE GENOMIC DNA]</scope>
    <source>
        <strain evidence="6 7">1991</strain>
    </source>
</reference>
<comment type="subcellular location">
    <subcellularLocation>
        <location evidence="1">Membrane</location>
    </subcellularLocation>
</comment>
<organism evidence="6 7">
    <name type="scientific">Listeria fleischmannii 1991</name>
    <dbReference type="NCBI Taxonomy" id="1430899"/>
    <lineage>
        <taxon>Bacteria</taxon>
        <taxon>Bacillati</taxon>
        <taxon>Bacillota</taxon>
        <taxon>Bacilli</taxon>
        <taxon>Bacillales</taxon>
        <taxon>Listeriaceae</taxon>
        <taxon>Listeria</taxon>
    </lineage>
</organism>
<dbReference type="Gene3D" id="3.90.1310.10">
    <property type="entry name" value="Penicillin-binding protein 2a (Domain 2)"/>
    <property type="match status" value="1"/>
</dbReference>
<dbReference type="Pfam" id="PF03793">
    <property type="entry name" value="PASTA"/>
    <property type="match status" value="2"/>
</dbReference>
<dbReference type="Gene3D" id="3.30.70.2110">
    <property type="match status" value="1"/>
</dbReference>
<dbReference type="PANTHER" id="PTHR30627">
    <property type="entry name" value="PEPTIDOGLYCAN D,D-TRANSPEPTIDASE"/>
    <property type="match status" value="1"/>
</dbReference>
<feature type="transmembrane region" description="Helical" evidence="4">
    <location>
        <begin position="12"/>
        <end position="32"/>
    </location>
</feature>